<dbReference type="STRING" id="195103.CPF_0295"/>
<evidence type="ECO:0000256" key="5">
    <source>
        <dbReference type="ARBA" id="ARBA00023136"/>
    </source>
</evidence>
<sequence>MKISMKTLKEYGIITLGVILLAISLEYFYYPNDIAAGGVSGLALVVNKITGISQGMFMNVANVILFALAFWLIGGSFGGRSIYAAFGLSITISLIESFLPTFAVTENMLLATIFGSVVGAFGIALVFSQNSSTGGTAIVAKILNKYLHIEIGKSLLCADCVVVVCALLVFGVDKALFGLIGVFIMGILIDKIIEGFNSCKQLLIISEKSEEISQVIMKEIERGCTKIEGTGGYSKEPVTILYVVVNRRQFISLKKKIKEIDPRAFITVNDSKEVFGEGFLDLVEM</sequence>
<feature type="transmembrane region" description="Helical" evidence="6">
    <location>
        <begin position="82"/>
        <end position="102"/>
    </location>
</feature>
<dbReference type="EMBL" id="CP000246">
    <property type="protein sequence ID" value="ABG84641.1"/>
    <property type="molecule type" value="Genomic_DNA"/>
</dbReference>
<evidence type="ECO:0000256" key="6">
    <source>
        <dbReference type="SAM" id="Phobius"/>
    </source>
</evidence>
<dbReference type="PANTHER" id="PTHR33545:SF9">
    <property type="entry name" value="UPF0750 MEMBRANE PROTEIN YITE"/>
    <property type="match status" value="1"/>
</dbReference>
<evidence type="ECO:0000313" key="9">
    <source>
        <dbReference type="Proteomes" id="UP000001823"/>
    </source>
</evidence>
<evidence type="ECO:0000256" key="1">
    <source>
        <dbReference type="ARBA" id="ARBA00004651"/>
    </source>
</evidence>
<keyword evidence="5 6" id="KW-0472">Membrane</keyword>
<dbReference type="CDD" id="cd16380">
    <property type="entry name" value="YitT_C"/>
    <property type="match status" value="1"/>
</dbReference>
<protein>
    <submittedName>
        <fullName evidence="8">Membrane protein</fullName>
    </submittedName>
</protein>
<dbReference type="eggNOG" id="COG1284">
    <property type="taxonomic scope" value="Bacteria"/>
</dbReference>
<feature type="transmembrane region" description="Helical" evidence="6">
    <location>
        <begin position="12"/>
        <end position="30"/>
    </location>
</feature>
<dbReference type="Pfam" id="PF10035">
    <property type="entry name" value="DUF2179"/>
    <property type="match status" value="1"/>
</dbReference>
<evidence type="ECO:0000313" key="8">
    <source>
        <dbReference type="EMBL" id="ABG84641.1"/>
    </source>
</evidence>
<dbReference type="Proteomes" id="UP000001823">
    <property type="component" value="Chromosome"/>
</dbReference>
<feature type="transmembrane region" description="Helical" evidence="6">
    <location>
        <begin position="50"/>
        <end position="73"/>
    </location>
</feature>
<dbReference type="InterPro" id="IPR051461">
    <property type="entry name" value="UPF0750_membrane"/>
</dbReference>
<accession>A0A0H2YU90</accession>
<reference evidence="8 9" key="1">
    <citation type="journal article" date="2006" name="Genome Res.">
        <title>Skewed genomic variability in strains of the toxigenic bacterial pathogen, Clostridium perfringens.</title>
        <authorList>
            <person name="Myers G.S."/>
            <person name="Rasko D.A."/>
            <person name="Cheung J.K."/>
            <person name="Ravel J."/>
            <person name="Seshadri R."/>
            <person name="Deboy R.T."/>
            <person name="Ren Q."/>
            <person name="Varga J."/>
            <person name="Awad M.M."/>
            <person name="Brinkac L.M."/>
            <person name="Daugherty S.C."/>
            <person name="Haft D.H."/>
            <person name="Dodson R.J."/>
            <person name="Madupu R."/>
            <person name="Nelson W.C."/>
            <person name="Rosovitz M.J."/>
            <person name="Sullivan S.A."/>
            <person name="Khouri H."/>
            <person name="Dimitrov G.I."/>
            <person name="Watkins K.L."/>
            <person name="Mulligan S."/>
            <person name="Benton J."/>
            <person name="Radune D."/>
            <person name="Fisher D.J."/>
            <person name="Atkins H.S."/>
            <person name="Hiscox T."/>
            <person name="Jost B.H."/>
            <person name="Billington S.J."/>
            <person name="Songer J.G."/>
            <person name="McClane B.A."/>
            <person name="Titball R.W."/>
            <person name="Rood J.I."/>
            <person name="Melville S.B."/>
            <person name="Paulsen I.T."/>
        </authorList>
    </citation>
    <scope>NUCLEOTIDE SEQUENCE [LARGE SCALE GENOMIC DNA]</scope>
    <source>
        <strain evidence="9">ATCC 13124 / DSM 756 / JCM 1290 / NCIMB 6125 / NCTC 8237 / S 107 / Type A</strain>
    </source>
</reference>
<evidence type="ECO:0000256" key="3">
    <source>
        <dbReference type="ARBA" id="ARBA00022692"/>
    </source>
</evidence>
<feature type="transmembrane region" description="Helical" evidence="6">
    <location>
        <begin position="108"/>
        <end position="127"/>
    </location>
</feature>
<keyword evidence="4 6" id="KW-1133">Transmembrane helix</keyword>
<organism evidence="8 9">
    <name type="scientific">Clostridium perfringens (strain ATCC 13124 / DSM 756 / JCM 1290 / NCIMB 6125 / NCTC 8237 / Type A)</name>
    <dbReference type="NCBI Taxonomy" id="195103"/>
    <lineage>
        <taxon>Bacteria</taxon>
        <taxon>Bacillati</taxon>
        <taxon>Bacillota</taxon>
        <taxon>Clostridia</taxon>
        <taxon>Eubacteriales</taxon>
        <taxon>Clostridiaceae</taxon>
        <taxon>Clostridium</taxon>
    </lineage>
</organism>
<dbReference type="Gene3D" id="3.30.70.120">
    <property type="match status" value="1"/>
</dbReference>
<dbReference type="InterPro" id="IPR015867">
    <property type="entry name" value="N-reg_PII/ATP_PRibTrfase_C"/>
</dbReference>
<keyword evidence="9" id="KW-1185">Reference proteome</keyword>
<dbReference type="PANTHER" id="PTHR33545">
    <property type="entry name" value="UPF0750 MEMBRANE PROTEIN YITT-RELATED"/>
    <property type="match status" value="1"/>
</dbReference>
<dbReference type="Pfam" id="PF02588">
    <property type="entry name" value="YitT_membrane"/>
    <property type="match status" value="1"/>
</dbReference>
<evidence type="ECO:0000256" key="4">
    <source>
        <dbReference type="ARBA" id="ARBA00022989"/>
    </source>
</evidence>
<dbReference type="GeneID" id="93003372"/>
<feature type="domain" description="DUF2179" evidence="7">
    <location>
        <begin position="222"/>
        <end position="276"/>
    </location>
</feature>
<gene>
    <name evidence="8" type="ordered locus">CPF_0295</name>
</gene>
<comment type="subcellular location">
    <subcellularLocation>
        <location evidence="1">Cell membrane</location>
        <topology evidence="1">Multi-pass membrane protein</topology>
    </subcellularLocation>
</comment>
<dbReference type="HOGENOM" id="CLU_063199_1_1_9"/>
<dbReference type="InterPro" id="IPR003740">
    <property type="entry name" value="YitT"/>
</dbReference>
<evidence type="ECO:0000256" key="2">
    <source>
        <dbReference type="ARBA" id="ARBA00022475"/>
    </source>
</evidence>
<dbReference type="PIRSF" id="PIRSF006483">
    <property type="entry name" value="Membrane_protein_YitT"/>
    <property type="match status" value="1"/>
</dbReference>
<dbReference type="KEGG" id="cpf:CPF_0295"/>
<dbReference type="GO" id="GO:0005886">
    <property type="term" value="C:plasma membrane"/>
    <property type="evidence" value="ECO:0007669"/>
    <property type="project" value="UniProtKB-SubCell"/>
</dbReference>
<proteinExistence type="predicted"/>
<dbReference type="PaxDb" id="195103-CPF_0295"/>
<evidence type="ECO:0000259" key="7">
    <source>
        <dbReference type="Pfam" id="PF10035"/>
    </source>
</evidence>
<dbReference type="AlphaFoldDB" id="A0A0H2YU90"/>
<keyword evidence="3 6" id="KW-0812">Transmembrane</keyword>
<dbReference type="InterPro" id="IPR019264">
    <property type="entry name" value="DUF2179"/>
</dbReference>
<name>A0A0H2YU90_CLOP1</name>
<keyword evidence="2" id="KW-1003">Cell membrane</keyword>
<dbReference type="RefSeq" id="WP_003458017.1">
    <property type="nucleotide sequence ID" value="NC_008261.1"/>
</dbReference>